<accession>A0ABV7J5C2</accession>
<organism evidence="1 2">
    <name type="scientific">Marinicella sediminis</name>
    <dbReference type="NCBI Taxonomy" id="1792834"/>
    <lineage>
        <taxon>Bacteria</taxon>
        <taxon>Pseudomonadati</taxon>
        <taxon>Pseudomonadota</taxon>
        <taxon>Gammaproteobacteria</taxon>
        <taxon>Lysobacterales</taxon>
        <taxon>Marinicellaceae</taxon>
        <taxon>Marinicella</taxon>
    </lineage>
</organism>
<evidence type="ECO:0000313" key="1">
    <source>
        <dbReference type="EMBL" id="MFC3193260.1"/>
    </source>
</evidence>
<comment type="caution">
    <text evidence="1">The sequence shown here is derived from an EMBL/GenBank/DDBJ whole genome shotgun (WGS) entry which is preliminary data.</text>
</comment>
<gene>
    <name evidence="1" type="ORF">ACFODZ_03285</name>
</gene>
<dbReference type="Proteomes" id="UP001595533">
    <property type="component" value="Unassembled WGS sequence"/>
</dbReference>
<proteinExistence type="predicted"/>
<dbReference type="EMBL" id="JBHRTS010000002">
    <property type="protein sequence ID" value="MFC3193260.1"/>
    <property type="molecule type" value="Genomic_DNA"/>
</dbReference>
<dbReference type="InterPro" id="IPR027417">
    <property type="entry name" value="P-loop_NTPase"/>
</dbReference>
<sequence length="369" mass="43577">MASNHLKVPTGLKVRTQLMTVLKPLYLWLGQVESWFLKDELANTVVTKPVYVNALPRSGTTIISEILSQHHDTCHHQYGDFPNVFTPYWKRWLKQRNPVKSVQYTERSHGDRIMVNQQSIDAFEEVIWQAFFKNIHQQNRCQIPDPWQHPPFIDFYTDHIKKMILVTGQTRYICKNNYNINRMLQILDLFPDAKFIIPIRHPINHVASMLKQHNKFLQAGKHNPDIDRQLAASGHFEFGRLRELISFGDQVSEQNVLNHFEDLMGWARYWAYYYKQVHQLINSNLQLQSSVLMFRYEDLCFDTATTLEKIFAHCALNHSNYSEIQSQYENVLTVPTYYSVEFSDEQKTDIMHITEEMATLFGYNLNNHF</sequence>
<name>A0ABV7J5C2_9GAMM</name>
<dbReference type="Pfam" id="PF13469">
    <property type="entry name" value="Sulfotransfer_3"/>
    <property type="match status" value="1"/>
</dbReference>
<dbReference type="SUPFAM" id="SSF52540">
    <property type="entry name" value="P-loop containing nucleoside triphosphate hydrolases"/>
    <property type="match status" value="1"/>
</dbReference>
<keyword evidence="2" id="KW-1185">Reference proteome</keyword>
<protein>
    <submittedName>
        <fullName evidence="1">Sulfotransferase</fullName>
    </submittedName>
</protein>
<dbReference type="RefSeq" id="WP_077409939.1">
    <property type="nucleotide sequence ID" value="NZ_JBHRTS010000002.1"/>
</dbReference>
<reference evidence="2" key="1">
    <citation type="journal article" date="2019" name="Int. J. Syst. Evol. Microbiol.">
        <title>The Global Catalogue of Microorganisms (GCM) 10K type strain sequencing project: providing services to taxonomists for standard genome sequencing and annotation.</title>
        <authorList>
            <consortium name="The Broad Institute Genomics Platform"/>
            <consortium name="The Broad Institute Genome Sequencing Center for Infectious Disease"/>
            <person name="Wu L."/>
            <person name="Ma J."/>
        </authorList>
    </citation>
    <scope>NUCLEOTIDE SEQUENCE [LARGE SCALE GENOMIC DNA]</scope>
    <source>
        <strain evidence="2">KCTC 42953</strain>
    </source>
</reference>
<dbReference type="Gene3D" id="3.40.50.300">
    <property type="entry name" value="P-loop containing nucleotide triphosphate hydrolases"/>
    <property type="match status" value="1"/>
</dbReference>
<evidence type="ECO:0000313" key="2">
    <source>
        <dbReference type="Proteomes" id="UP001595533"/>
    </source>
</evidence>